<evidence type="ECO:0000313" key="8">
    <source>
        <dbReference type="EMBL" id="KAF2204886.1"/>
    </source>
</evidence>
<dbReference type="InterPro" id="IPR029041">
    <property type="entry name" value="FAD-linked_oxidoreductase-like"/>
</dbReference>
<comment type="catalytic activity">
    <reaction evidence="5">
        <text>L-proline + a quinone = (S)-1-pyrroline-5-carboxylate + a quinol + H(+)</text>
        <dbReference type="Rhea" id="RHEA:23784"/>
        <dbReference type="ChEBI" id="CHEBI:15378"/>
        <dbReference type="ChEBI" id="CHEBI:17388"/>
        <dbReference type="ChEBI" id="CHEBI:24646"/>
        <dbReference type="ChEBI" id="CHEBI:60039"/>
        <dbReference type="ChEBI" id="CHEBI:132124"/>
        <dbReference type="EC" id="1.5.5.2"/>
    </reaction>
</comment>
<keyword evidence="4 5" id="KW-0642">Proline metabolism</keyword>
<dbReference type="GO" id="GO:0005739">
    <property type="term" value="C:mitochondrion"/>
    <property type="evidence" value="ECO:0007669"/>
    <property type="project" value="TreeGrafter"/>
</dbReference>
<evidence type="ECO:0000313" key="9">
    <source>
        <dbReference type="Proteomes" id="UP000799536"/>
    </source>
</evidence>
<dbReference type="GO" id="GO:0071949">
    <property type="term" value="F:FAD binding"/>
    <property type="evidence" value="ECO:0007669"/>
    <property type="project" value="TreeGrafter"/>
</dbReference>
<evidence type="ECO:0000256" key="1">
    <source>
        <dbReference type="ARBA" id="ARBA00005869"/>
    </source>
</evidence>
<dbReference type="GO" id="GO:0004657">
    <property type="term" value="F:proline dehydrogenase activity"/>
    <property type="evidence" value="ECO:0007669"/>
    <property type="project" value="UniProtKB-EC"/>
</dbReference>
<keyword evidence="5" id="KW-0274">FAD</keyword>
<evidence type="ECO:0000256" key="6">
    <source>
        <dbReference type="SAM" id="MobiDB-lite"/>
    </source>
</evidence>
<dbReference type="EMBL" id="ML993866">
    <property type="protein sequence ID" value="KAF2204886.1"/>
    <property type="molecule type" value="Genomic_DNA"/>
</dbReference>
<dbReference type="AlphaFoldDB" id="A0A9P4JSR8"/>
<reference evidence="8" key="1">
    <citation type="journal article" date="2020" name="Stud. Mycol.">
        <title>101 Dothideomycetes genomes: a test case for predicting lifestyles and emergence of pathogens.</title>
        <authorList>
            <person name="Haridas S."/>
            <person name="Albert R."/>
            <person name="Binder M."/>
            <person name="Bloem J."/>
            <person name="Labutti K."/>
            <person name="Salamov A."/>
            <person name="Andreopoulos B."/>
            <person name="Baker S."/>
            <person name="Barry K."/>
            <person name="Bills G."/>
            <person name="Bluhm B."/>
            <person name="Cannon C."/>
            <person name="Castanera R."/>
            <person name="Culley D."/>
            <person name="Daum C."/>
            <person name="Ezra D."/>
            <person name="Gonzalez J."/>
            <person name="Henrissat B."/>
            <person name="Kuo A."/>
            <person name="Liang C."/>
            <person name="Lipzen A."/>
            <person name="Lutzoni F."/>
            <person name="Magnuson J."/>
            <person name="Mondo S."/>
            <person name="Nolan M."/>
            <person name="Ohm R."/>
            <person name="Pangilinan J."/>
            <person name="Park H.-J."/>
            <person name="Ramirez L."/>
            <person name="Alfaro M."/>
            <person name="Sun H."/>
            <person name="Tritt A."/>
            <person name="Yoshinaga Y."/>
            <person name="Zwiers L.-H."/>
            <person name="Turgeon B."/>
            <person name="Goodwin S."/>
            <person name="Spatafora J."/>
            <person name="Crous P."/>
            <person name="Grigoriev I."/>
        </authorList>
    </citation>
    <scope>NUCLEOTIDE SEQUENCE</scope>
    <source>
        <strain evidence="8">ATCC 74209</strain>
    </source>
</reference>
<evidence type="ECO:0000256" key="2">
    <source>
        <dbReference type="ARBA" id="ARBA00012695"/>
    </source>
</evidence>
<dbReference type="InterPro" id="IPR015659">
    <property type="entry name" value="Proline_oxidase"/>
</dbReference>
<proteinExistence type="inferred from homology"/>
<name>A0A9P4JSR8_9PLEO</name>
<dbReference type="EC" id="1.5.5.2" evidence="2 5"/>
<evidence type="ECO:0000256" key="5">
    <source>
        <dbReference type="RuleBase" id="RU364054"/>
    </source>
</evidence>
<keyword evidence="9" id="KW-1185">Reference proteome</keyword>
<evidence type="ECO:0000259" key="7">
    <source>
        <dbReference type="Pfam" id="PF01619"/>
    </source>
</evidence>
<dbReference type="PANTHER" id="PTHR13914">
    <property type="entry name" value="PROLINE OXIDASE"/>
    <property type="match status" value="1"/>
</dbReference>
<comment type="function">
    <text evidence="5">Converts proline to delta-1-pyrroline-5-carboxylate.</text>
</comment>
<feature type="domain" description="Proline dehydrogenase" evidence="7">
    <location>
        <begin position="185"/>
        <end position="478"/>
    </location>
</feature>
<accession>A0A9P4JSR8</accession>
<keyword evidence="3 5" id="KW-0560">Oxidoreductase</keyword>
<keyword evidence="5" id="KW-0285">Flavoprotein</keyword>
<dbReference type="Gene3D" id="3.20.20.220">
    <property type="match status" value="1"/>
</dbReference>
<dbReference type="OrthoDB" id="5464at2759"/>
<dbReference type="Pfam" id="PF01619">
    <property type="entry name" value="Pro_dh"/>
    <property type="match status" value="1"/>
</dbReference>
<dbReference type="SUPFAM" id="SSF51730">
    <property type="entry name" value="FAD-linked oxidoreductase"/>
    <property type="match status" value="1"/>
</dbReference>
<organism evidence="8 9">
    <name type="scientific">Delitschia confertaspora ATCC 74209</name>
    <dbReference type="NCBI Taxonomy" id="1513339"/>
    <lineage>
        <taxon>Eukaryota</taxon>
        <taxon>Fungi</taxon>
        <taxon>Dikarya</taxon>
        <taxon>Ascomycota</taxon>
        <taxon>Pezizomycotina</taxon>
        <taxon>Dothideomycetes</taxon>
        <taxon>Pleosporomycetidae</taxon>
        <taxon>Pleosporales</taxon>
        <taxon>Delitschiaceae</taxon>
        <taxon>Delitschia</taxon>
    </lineage>
</organism>
<comment type="caution">
    <text evidence="8">The sequence shown here is derived from an EMBL/GenBank/DDBJ whole genome shotgun (WGS) entry which is preliminary data.</text>
</comment>
<sequence length="502" mass="55659">MMRSQIRVRHIKPICLSNRPLIYLHSLRAVHLSSRHHAAAGLPRTPSPVQTASDMLSSRRPSPPNEISQASPPLARLPISSVIRSYLITRMSSSPPLLTLCFSILRLMLSSKSLLFSLDRNPILAKLLKSTFYAQFCIGETKEEVVRNTSVAERAKLGYDGIILEYSLEVLEGEGEEGKEVTEEQTRREVDHWLKGMMQSVEMAREGDFVGLKWSGIGRHALSLLKSNAPPTPLISTAIETVCFAAASKNISLLPGAEEESTNPGIEAWNRLLQRQFNTPAQGRAVLYTTYQCYLQAAPERIAAHLKDAKEHGYIAGVKLVRGAYLDTEKARGVPVWESWEGTNACYDGLAEAVLKREWTGFLAPYAPASTDAEKTFPEVNTVLATHNAASVRKVLKLRQQQALEQSLSPSSPPLPRLSYAQLQGMADEISLDLVASGQEKGVLDRPRVYKCMTWGTTTECLNYLLRRANENKDAMGRTVETRKAMGRELMRRMKAVMGLGA</sequence>
<evidence type="ECO:0000256" key="3">
    <source>
        <dbReference type="ARBA" id="ARBA00023002"/>
    </source>
</evidence>
<comment type="cofactor">
    <cofactor evidence="5">
        <name>FAD</name>
        <dbReference type="ChEBI" id="CHEBI:57692"/>
    </cofactor>
</comment>
<comment type="similarity">
    <text evidence="1 5">Belongs to the proline oxidase family.</text>
</comment>
<dbReference type="Proteomes" id="UP000799536">
    <property type="component" value="Unassembled WGS sequence"/>
</dbReference>
<evidence type="ECO:0000256" key="4">
    <source>
        <dbReference type="ARBA" id="ARBA00023062"/>
    </source>
</evidence>
<dbReference type="GO" id="GO:0010133">
    <property type="term" value="P:L-proline catabolic process to L-glutamate"/>
    <property type="evidence" value="ECO:0007669"/>
    <property type="project" value="TreeGrafter"/>
</dbReference>
<protein>
    <recommendedName>
        <fullName evidence="2 5">Proline dehydrogenase</fullName>
        <ecNumber evidence="2 5">1.5.5.2</ecNumber>
    </recommendedName>
</protein>
<feature type="compositionally biased region" description="Polar residues" evidence="6">
    <location>
        <begin position="47"/>
        <end position="71"/>
    </location>
</feature>
<dbReference type="PANTHER" id="PTHR13914:SF30">
    <property type="entry name" value="PROLINE DEHYDROGENASE"/>
    <property type="match status" value="1"/>
</dbReference>
<gene>
    <name evidence="8" type="ORF">GQ43DRAFT_468664</name>
</gene>
<feature type="region of interest" description="Disordered" evidence="6">
    <location>
        <begin position="38"/>
        <end position="72"/>
    </location>
</feature>
<dbReference type="InterPro" id="IPR002872">
    <property type="entry name" value="Proline_DH_dom"/>
</dbReference>